<dbReference type="InterPro" id="IPR031052">
    <property type="entry name" value="FHY3/FAR1"/>
</dbReference>
<accession>A0AAD6A2M7</accession>
<dbReference type="PANTHER" id="PTHR31669:SF283">
    <property type="entry name" value="PROTEIN FAR1-RELATED SEQUENCE"/>
    <property type="match status" value="1"/>
</dbReference>
<dbReference type="Pfam" id="PF10551">
    <property type="entry name" value="MULE"/>
    <property type="match status" value="1"/>
</dbReference>
<evidence type="ECO:0000313" key="10">
    <source>
        <dbReference type="Proteomes" id="UP001210211"/>
    </source>
</evidence>
<dbReference type="GO" id="GO:0005634">
    <property type="term" value="C:nucleus"/>
    <property type="evidence" value="ECO:0007669"/>
    <property type="project" value="UniProtKB-SubCell"/>
</dbReference>
<dbReference type="AlphaFoldDB" id="A0AAD6A2M7"/>
<dbReference type="InterPro" id="IPR018289">
    <property type="entry name" value="MULE_transposase_dom"/>
</dbReference>
<name>A0AAD6A2M7_9POAL</name>
<feature type="region of interest" description="Disordered" evidence="7">
    <location>
        <begin position="1"/>
        <end position="28"/>
    </location>
</feature>
<dbReference type="InterPro" id="IPR007527">
    <property type="entry name" value="Znf_SWIM"/>
</dbReference>
<feature type="compositionally biased region" description="Basic and acidic residues" evidence="7">
    <location>
        <begin position="15"/>
        <end position="28"/>
    </location>
</feature>
<evidence type="ECO:0000256" key="2">
    <source>
        <dbReference type="ARBA" id="ARBA00022723"/>
    </source>
</evidence>
<dbReference type="InterPro" id="IPR004330">
    <property type="entry name" value="FAR1_DNA_bnd_dom"/>
</dbReference>
<proteinExistence type="inferred from homology"/>
<comment type="caution">
    <text evidence="9">The sequence shown here is derived from an EMBL/GenBank/DDBJ whole genome shotgun (WGS) entry which is preliminary data.</text>
</comment>
<gene>
    <name evidence="9" type="ORF">LUZ61_012190</name>
</gene>
<dbReference type="GO" id="GO:0008270">
    <property type="term" value="F:zinc ion binding"/>
    <property type="evidence" value="ECO:0007669"/>
    <property type="project" value="UniProtKB-UniRule"/>
</dbReference>
<reference evidence="9 10" key="1">
    <citation type="journal article" date="2022" name="Cell">
        <title>Repeat-based holocentromeres influence genome architecture and karyotype evolution.</title>
        <authorList>
            <person name="Hofstatter P.G."/>
            <person name="Thangavel G."/>
            <person name="Lux T."/>
            <person name="Neumann P."/>
            <person name="Vondrak T."/>
            <person name="Novak P."/>
            <person name="Zhang M."/>
            <person name="Costa L."/>
            <person name="Castellani M."/>
            <person name="Scott A."/>
            <person name="Toegelov H."/>
            <person name="Fuchs J."/>
            <person name="Mata-Sucre Y."/>
            <person name="Dias Y."/>
            <person name="Vanzela A.L.L."/>
            <person name="Huettel B."/>
            <person name="Almeida C.C.S."/>
            <person name="Simkova H."/>
            <person name="Souza G."/>
            <person name="Pedrosa-Harand A."/>
            <person name="Macas J."/>
            <person name="Mayer K.F.X."/>
            <person name="Houben A."/>
            <person name="Marques A."/>
        </authorList>
    </citation>
    <scope>NUCLEOTIDE SEQUENCE [LARGE SCALE GENOMIC DNA]</scope>
    <source>
        <strain evidence="9">RhyTen1mFocal</strain>
    </source>
</reference>
<feature type="region of interest" description="Disordered" evidence="7">
    <location>
        <begin position="692"/>
        <end position="763"/>
    </location>
</feature>
<protein>
    <recommendedName>
        <fullName evidence="6">Protein FAR1-RELATED SEQUENCE</fullName>
    </recommendedName>
</protein>
<keyword evidence="10" id="KW-1185">Reference proteome</keyword>
<evidence type="ECO:0000256" key="5">
    <source>
        <dbReference type="PROSITE-ProRule" id="PRU00325"/>
    </source>
</evidence>
<feature type="domain" description="SWIM-type" evidence="8">
    <location>
        <begin position="543"/>
        <end position="579"/>
    </location>
</feature>
<dbReference type="Pfam" id="PF04434">
    <property type="entry name" value="SWIM"/>
    <property type="match status" value="1"/>
</dbReference>
<feature type="compositionally biased region" description="Basic and acidic residues" evidence="7">
    <location>
        <begin position="736"/>
        <end position="749"/>
    </location>
</feature>
<feature type="compositionally biased region" description="Polar residues" evidence="7">
    <location>
        <begin position="715"/>
        <end position="726"/>
    </location>
</feature>
<dbReference type="InterPro" id="IPR006564">
    <property type="entry name" value="Znf_PMZ"/>
</dbReference>
<evidence type="ECO:0000256" key="6">
    <source>
        <dbReference type="RuleBase" id="RU367018"/>
    </source>
</evidence>
<keyword evidence="6" id="KW-0539">Nucleus</keyword>
<evidence type="ECO:0000256" key="1">
    <source>
        <dbReference type="ARBA" id="ARBA00005889"/>
    </source>
</evidence>
<dbReference type="GO" id="GO:0006355">
    <property type="term" value="P:regulation of DNA-templated transcription"/>
    <property type="evidence" value="ECO:0007669"/>
    <property type="project" value="UniProtKB-UniRule"/>
</dbReference>
<evidence type="ECO:0000256" key="3">
    <source>
        <dbReference type="ARBA" id="ARBA00022771"/>
    </source>
</evidence>
<dbReference type="SMART" id="SM00575">
    <property type="entry name" value="ZnF_PMZ"/>
    <property type="match status" value="1"/>
</dbReference>
<comment type="similarity">
    <text evidence="1 6">Belongs to the FHY3/FAR1 family.</text>
</comment>
<keyword evidence="4 6" id="KW-0862">Zinc</keyword>
<keyword evidence="3 5" id="KW-0863">Zinc-finger</keyword>
<comment type="function">
    <text evidence="6">Putative transcription activator involved in regulating light control of development.</text>
</comment>
<dbReference type="Proteomes" id="UP001210211">
    <property type="component" value="Unassembled WGS sequence"/>
</dbReference>
<comment type="subcellular location">
    <subcellularLocation>
        <location evidence="6">Nucleus</location>
    </subcellularLocation>
</comment>
<sequence length="763" mass="88172">MVNKGASSVIDDDDNHGQEHPYDTDPHEHLEFAPFVGKEFNTEDDAKEYYNNFAYRRGFSIRKGNHYISAKLKNVTMVQYVCSMEGFPNKPANQSAPEKEKTCTRTGCKARFKIRLQEGVWKVSVFEDIHNHPLVTSLAEKQSLRSHRKLDSEGKEYIRDMRAQDIKTANVHKFSGVRHGGTKNLKFKRKDAINEIASQNRKLVGTDVEATLVHFQKKQEKDPEFFYDVEVDDSGRVKNMFWVDGRARRAFQEFGDVVTFDTSYKTNKYSMPLAPFIGVNHHRMPIIFGIAMLRSEEKVSLIWLFQTWVKAMYCKEPRAIITNEDEDSAMRIAIKEAFPNIIHRCCQWHVLRKAGDHFGAIYSIKPGFEDELKRVINRSMTVSEFEKGWRDMVQNYDLGNNRHLKVMYEKRSEWVPAYFRGAFFADMSTTHISESSNSTLKLWTNNYSSMYQFVLQVEKIVEGVWANESDEDMANMKAVPELSSFHLIEKDAHQVYTSKVMSIFKGILKKTQLGEVNEVEKDALYEVAINDHPIIQNWIPETYMIKINKSEELVSCTCKRYEFEGLLCSHAIKVMHHVRMFHLPNRYIMKRWCKDANARTKRSNFERSMEFGSTPELEAIRFATLKPQVMSLLKMASKSSDAFNLLQGILDVAEQQMQEVADEQETLTREIDTSTRIPSQVILDPPISQCKEKRKQPQRFNLQSEAKKPRRCGTCGSNKGGHNSRTCPLKKVHGKKREDDDVDSEKGQDVESDGAYEYEDLSG</sequence>
<feature type="compositionally biased region" description="Acidic residues" evidence="7">
    <location>
        <begin position="750"/>
        <end position="763"/>
    </location>
</feature>
<evidence type="ECO:0000256" key="7">
    <source>
        <dbReference type="SAM" id="MobiDB-lite"/>
    </source>
</evidence>
<organism evidence="9 10">
    <name type="scientific">Rhynchospora tenuis</name>
    <dbReference type="NCBI Taxonomy" id="198213"/>
    <lineage>
        <taxon>Eukaryota</taxon>
        <taxon>Viridiplantae</taxon>
        <taxon>Streptophyta</taxon>
        <taxon>Embryophyta</taxon>
        <taxon>Tracheophyta</taxon>
        <taxon>Spermatophyta</taxon>
        <taxon>Magnoliopsida</taxon>
        <taxon>Liliopsida</taxon>
        <taxon>Poales</taxon>
        <taxon>Cyperaceae</taxon>
        <taxon>Cyperoideae</taxon>
        <taxon>Rhynchosporeae</taxon>
        <taxon>Rhynchospora</taxon>
    </lineage>
</organism>
<dbReference type="Pfam" id="PF03101">
    <property type="entry name" value="FAR1"/>
    <property type="match status" value="1"/>
</dbReference>
<dbReference type="EMBL" id="JAMRDG010000001">
    <property type="protein sequence ID" value="KAJ3708485.1"/>
    <property type="molecule type" value="Genomic_DNA"/>
</dbReference>
<evidence type="ECO:0000259" key="8">
    <source>
        <dbReference type="PROSITE" id="PS50966"/>
    </source>
</evidence>
<dbReference type="PANTHER" id="PTHR31669">
    <property type="entry name" value="PROTEIN FAR1-RELATED SEQUENCE 10-RELATED"/>
    <property type="match status" value="1"/>
</dbReference>
<keyword evidence="2 6" id="KW-0479">Metal-binding</keyword>
<evidence type="ECO:0000256" key="4">
    <source>
        <dbReference type="ARBA" id="ARBA00022833"/>
    </source>
</evidence>
<evidence type="ECO:0000313" key="9">
    <source>
        <dbReference type="EMBL" id="KAJ3708485.1"/>
    </source>
</evidence>
<dbReference type="PROSITE" id="PS50966">
    <property type="entry name" value="ZF_SWIM"/>
    <property type="match status" value="1"/>
</dbReference>